<dbReference type="OrthoDB" id="412402at2759"/>
<sequence>MRDSTDPLFPIGTYRNKKALSVGVEIEFVVATAPVNEIDPEPSVWGQIYGMHDEKHHTNWKLVGAHMCKTLNNYGIPAELYSGKHAFKPQNSAAWVVKTDESICAPEPGLEYEWAPIEINSPAFYFNQAGLNQIREVCSILARGYRISCNRSCGTHVHVGNAMKGLSFEAVKNLMALLYTFERQIDTIHPPPRCYNLALFPSLRENSNLAMHPQVNGDPSKGLEILLSDGLKSFDSLKELIQHDVSENFKMRYHLGDLCALLEKDSPDGNKRTIEFRQHKSTLNGAALSEWAEFCVRLVEFADDVPQELLYPWLRAHIGETPTQYSLSQVACKIGAPWMVPLLLKRIEANAKEEKWRKKMSLTNAAYDDAKCYTIDQGLTDPQERAGLTFTPIMFNDFRIHKADV</sequence>
<proteinExistence type="predicted"/>
<keyword evidence="2" id="KW-1185">Reference proteome</keyword>
<name>A0A2J6SCY6_HYAVF</name>
<evidence type="ECO:0008006" key="3">
    <source>
        <dbReference type="Google" id="ProtNLM"/>
    </source>
</evidence>
<dbReference type="STRING" id="1149755.A0A2J6SCY6"/>
<dbReference type="PANTHER" id="PTHR36847:SF1">
    <property type="entry name" value="AMIDOLIGASE ENZYME"/>
    <property type="match status" value="1"/>
</dbReference>
<dbReference type="InterPro" id="IPR022025">
    <property type="entry name" value="Amidoligase_2"/>
</dbReference>
<dbReference type="PANTHER" id="PTHR36847">
    <property type="entry name" value="AMIDOLIGASE ENZYME"/>
    <property type="match status" value="1"/>
</dbReference>
<gene>
    <name evidence="1" type="ORF">L207DRAFT_521975</name>
</gene>
<evidence type="ECO:0000313" key="1">
    <source>
        <dbReference type="EMBL" id="PMD48625.1"/>
    </source>
</evidence>
<evidence type="ECO:0000313" key="2">
    <source>
        <dbReference type="Proteomes" id="UP000235786"/>
    </source>
</evidence>
<dbReference type="Proteomes" id="UP000235786">
    <property type="component" value="Unassembled WGS sequence"/>
</dbReference>
<dbReference type="AlphaFoldDB" id="A0A2J6SCY6"/>
<protein>
    <recommendedName>
        <fullName evidence="3">Amidoligase enzyme</fullName>
    </recommendedName>
</protein>
<organism evidence="1 2">
    <name type="scientific">Hyaloscypha variabilis (strain UAMH 11265 / GT02V1 / F)</name>
    <name type="common">Meliniomyces variabilis</name>
    <dbReference type="NCBI Taxonomy" id="1149755"/>
    <lineage>
        <taxon>Eukaryota</taxon>
        <taxon>Fungi</taxon>
        <taxon>Dikarya</taxon>
        <taxon>Ascomycota</taxon>
        <taxon>Pezizomycotina</taxon>
        <taxon>Leotiomycetes</taxon>
        <taxon>Helotiales</taxon>
        <taxon>Hyaloscyphaceae</taxon>
        <taxon>Hyaloscypha</taxon>
        <taxon>Hyaloscypha variabilis</taxon>
    </lineage>
</organism>
<dbReference type="EMBL" id="KZ613937">
    <property type="protein sequence ID" value="PMD48625.1"/>
    <property type="molecule type" value="Genomic_DNA"/>
</dbReference>
<accession>A0A2J6SCY6</accession>
<dbReference type="Pfam" id="PF12224">
    <property type="entry name" value="Amidoligase_2"/>
    <property type="match status" value="1"/>
</dbReference>
<reference evidence="1 2" key="1">
    <citation type="submission" date="2016-04" db="EMBL/GenBank/DDBJ databases">
        <title>A degradative enzymes factory behind the ericoid mycorrhizal symbiosis.</title>
        <authorList>
            <consortium name="DOE Joint Genome Institute"/>
            <person name="Martino E."/>
            <person name="Morin E."/>
            <person name="Grelet G."/>
            <person name="Kuo A."/>
            <person name="Kohler A."/>
            <person name="Daghino S."/>
            <person name="Barry K."/>
            <person name="Choi C."/>
            <person name="Cichocki N."/>
            <person name="Clum A."/>
            <person name="Copeland A."/>
            <person name="Hainaut M."/>
            <person name="Haridas S."/>
            <person name="Labutti K."/>
            <person name="Lindquist E."/>
            <person name="Lipzen A."/>
            <person name="Khouja H.-R."/>
            <person name="Murat C."/>
            <person name="Ohm R."/>
            <person name="Olson A."/>
            <person name="Spatafora J."/>
            <person name="Veneault-Fourrey C."/>
            <person name="Henrissat B."/>
            <person name="Grigoriev I."/>
            <person name="Martin F."/>
            <person name="Perotto S."/>
        </authorList>
    </citation>
    <scope>NUCLEOTIDE SEQUENCE [LARGE SCALE GENOMIC DNA]</scope>
    <source>
        <strain evidence="1 2">F</strain>
    </source>
</reference>